<dbReference type="eggNOG" id="ENOG502S5XA">
    <property type="taxonomic scope" value="Eukaryota"/>
</dbReference>
<dbReference type="STRING" id="1284197.S8C5F1"/>
<evidence type="ECO:0000313" key="3">
    <source>
        <dbReference type="EMBL" id="EPS42887.1"/>
    </source>
</evidence>
<name>S8C5F1_DACHA</name>
<keyword evidence="4" id="KW-1185">Reference proteome</keyword>
<reference evidence="3 4" key="1">
    <citation type="journal article" date="2013" name="PLoS Genet.">
        <title>Genomic mechanisms accounting for the adaptation to parasitism in nematode-trapping fungi.</title>
        <authorList>
            <person name="Meerupati T."/>
            <person name="Andersson K.M."/>
            <person name="Friman E."/>
            <person name="Kumar D."/>
            <person name="Tunlid A."/>
            <person name="Ahren D."/>
        </authorList>
    </citation>
    <scope>NUCLEOTIDE SEQUENCE [LARGE SCALE GENOMIC DNA]</scope>
    <source>
        <strain evidence="3 4">CBS 200.50</strain>
    </source>
</reference>
<feature type="region of interest" description="Disordered" evidence="1">
    <location>
        <begin position="84"/>
        <end position="121"/>
    </location>
</feature>
<evidence type="ECO:0000259" key="2">
    <source>
        <dbReference type="Pfam" id="PF08595"/>
    </source>
</evidence>
<dbReference type="HOGENOM" id="CLU_030828_0_0_1"/>
<dbReference type="InterPro" id="IPR013904">
    <property type="entry name" value="RXT2_N"/>
</dbReference>
<feature type="compositionally biased region" description="Basic and acidic residues" evidence="1">
    <location>
        <begin position="245"/>
        <end position="257"/>
    </location>
</feature>
<dbReference type="PANTHER" id="PTHR28232:SF1">
    <property type="entry name" value="TRANSCRIPTIONAL REGULATORY PROTEIN RXT2"/>
    <property type="match status" value="1"/>
</dbReference>
<proteinExistence type="predicted"/>
<feature type="compositionally biased region" description="Low complexity" evidence="1">
    <location>
        <begin position="285"/>
        <end position="301"/>
    </location>
</feature>
<dbReference type="InterPro" id="IPR039602">
    <property type="entry name" value="Rxt2"/>
</dbReference>
<organism evidence="3 4">
    <name type="scientific">Dactylellina haptotyla (strain CBS 200.50)</name>
    <name type="common">Nematode-trapping fungus</name>
    <name type="synonym">Monacrosporium haptotylum</name>
    <dbReference type="NCBI Taxonomy" id="1284197"/>
    <lineage>
        <taxon>Eukaryota</taxon>
        <taxon>Fungi</taxon>
        <taxon>Dikarya</taxon>
        <taxon>Ascomycota</taxon>
        <taxon>Pezizomycotina</taxon>
        <taxon>Orbiliomycetes</taxon>
        <taxon>Orbiliales</taxon>
        <taxon>Orbiliaceae</taxon>
        <taxon>Dactylellina</taxon>
    </lineage>
</organism>
<dbReference type="EMBL" id="AQGS01000096">
    <property type="protein sequence ID" value="EPS42887.1"/>
    <property type="molecule type" value="Genomic_DNA"/>
</dbReference>
<evidence type="ECO:0000256" key="1">
    <source>
        <dbReference type="SAM" id="MobiDB-lite"/>
    </source>
</evidence>
<dbReference type="AlphaFoldDB" id="S8C5F1"/>
<protein>
    <recommendedName>
        <fullName evidence="2">Transcriptional regulatory protein RXT2 N-terminal domain-containing protein</fullName>
    </recommendedName>
</protein>
<dbReference type="Proteomes" id="UP000015100">
    <property type="component" value="Unassembled WGS sequence"/>
</dbReference>
<dbReference type="GO" id="GO:0033698">
    <property type="term" value="C:Rpd3L complex"/>
    <property type="evidence" value="ECO:0007669"/>
    <property type="project" value="TreeGrafter"/>
</dbReference>
<gene>
    <name evidence="3" type="ORF">H072_3165</name>
</gene>
<feature type="region of interest" description="Disordered" evidence="1">
    <location>
        <begin position="21"/>
        <end position="62"/>
    </location>
</feature>
<feature type="region of interest" description="Disordered" evidence="1">
    <location>
        <begin position="213"/>
        <end position="321"/>
    </location>
</feature>
<feature type="compositionally biased region" description="Low complexity" evidence="1">
    <location>
        <begin position="309"/>
        <end position="319"/>
    </location>
</feature>
<accession>S8C5F1</accession>
<dbReference type="OMA" id="EDVFEWC"/>
<reference evidence="4" key="2">
    <citation type="submission" date="2013-04" db="EMBL/GenBank/DDBJ databases">
        <title>Genomic mechanisms accounting for the adaptation to parasitism in nematode-trapping fungi.</title>
        <authorList>
            <person name="Ahren D.G."/>
        </authorList>
    </citation>
    <scope>NUCLEOTIDE SEQUENCE [LARGE SCALE GENOMIC DNA]</scope>
    <source>
        <strain evidence="4">CBS 200.50</strain>
    </source>
</reference>
<feature type="compositionally biased region" description="Basic residues" evidence="1">
    <location>
        <begin position="450"/>
        <end position="459"/>
    </location>
</feature>
<feature type="region of interest" description="Disordered" evidence="1">
    <location>
        <begin position="434"/>
        <end position="459"/>
    </location>
</feature>
<dbReference type="PANTHER" id="PTHR28232">
    <property type="entry name" value="TRANSCRIPTIONAL REGULATORY PROTEIN RXT2"/>
    <property type="match status" value="1"/>
</dbReference>
<evidence type="ECO:0000313" key="4">
    <source>
        <dbReference type="Proteomes" id="UP000015100"/>
    </source>
</evidence>
<feature type="domain" description="Transcriptional regulatory protein RXT2 N-terminal" evidence="2">
    <location>
        <begin position="40"/>
        <end position="184"/>
    </location>
</feature>
<comment type="caution">
    <text evidence="3">The sequence shown here is derived from an EMBL/GenBank/DDBJ whole genome shotgun (WGS) entry which is preliminary data.</text>
</comment>
<dbReference type="OrthoDB" id="2405722at2759"/>
<dbReference type="GO" id="GO:0005829">
    <property type="term" value="C:cytosol"/>
    <property type="evidence" value="ECO:0007669"/>
    <property type="project" value="TreeGrafter"/>
</dbReference>
<feature type="compositionally biased region" description="Acidic residues" evidence="1">
    <location>
        <begin position="109"/>
        <end position="119"/>
    </location>
</feature>
<sequence length="459" mass="50788">MSQTAAEKAALLQIIADCKAAVKRHDDSSDSDETDVAYGTNRGNKLKRKARQVHAGTLDEPTGKKLTPELIDFNGRQRMILYRNIARREEPEVQTTGRKRKQKQTAGNTEDDTPPDEDPYTSIHLETLLAPAVEPRDIPNHPALSLPYKSRHLTDLCEQALDIICAEHKHLVTIKRLLTHLLGDDPWVTGDKMESVEAPKYIQEAQRMIEDREKTKTTTAEEESAAAKEPQTQSTVPDNDVEMVDTEKTGESSDKPATEVPAKSPIPKLEHPSPPDGFLETTGEASTARSSATVTAQSTAPAPAPAPAPTTSASTDADAMQVTGTVQTTLPAGVDPYEIVNSTSPWFYPPGRDEDARNFGLPAQEAEETRQLLLLAVQKEEEFIRGLERVRAMLLKADRQRKHVWNWCRADGAPEQSDGEDYVDLEYWELKEGDLVKGAEEEEEEDPKGKKTARASRRG</sequence>
<dbReference type="Pfam" id="PF08595">
    <property type="entry name" value="RXT2_N"/>
    <property type="match status" value="1"/>
</dbReference>